<protein>
    <recommendedName>
        <fullName evidence="4">Type III effector HopI1</fullName>
    </recommendedName>
</protein>
<dbReference type="Proteomes" id="UP000050317">
    <property type="component" value="Unassembled WGS sequence"/>
</dbReference>
<comment type="caution">
    <text evidence="2">The sequence shown here is derived from an EMBL/GenBank/DDBJ whole genome shotgun (WGS) entry which is preliminary data.</text>
</comment>
<organism evidence="2 3">
    <name type="scientific">Pseudomonas syringae pv. viburni</name>
    <dbReference type="NCBI Taxonomy" id="251703"/>
    <lineage>
        <taxon>Bacteria</taxon>
        <taxon>Pseudomonadati</taxon>
        <taxon>Pseudomonadota</taxon>
        <taxon>Gammaproteobacteria</taxon>
        <taxon>Pseudomonadales</taxon>
        <taxon>Pseudomonadaceae</taxon>
        <taxon>Pseudomonas</taxon>
    </lineage>
</organism>
<reference evidence="2 3" key="1">
    <citation type="submission" date="2015-09" db="EMBL/GenBank/DDBJ databases">
        <title>Genome announcement of multiple Pseudomonas syringae strains.</title>
        <authorList>
            <person name="Thakur S."/>
            <person name="Wang P.W."/>
            <person name="Gong Y."/>
            <person name="Weir B.S."/>
            <person name="Guttman D.S."/>
        </authorList>
    </citation>
    <scope>NUCLEOTIDE SEQUENCE [LARGE SCALE GENOMIC DNA]</scope>
    <source>
        <strain evidence="2 3">ICMP3963</strain>
    </source>
</reference>
<proteinExistence type="predicted"/>
<sequence>MNISTSAFPAMRTALRQVDMTTKVGSTINVARNIAGNKVLQVKNSLLEQHKAGPNDFTSKILSIVMDTFQSGRGARDVEHSHSGGSFRMDGAAHGADKVNYEREAANPTVMSFLSIIDKAGKVLLSLGKSVAKAFAAAAAAPPKDTVAARQARNASFASRSSLSSTLRDIATEGFKKARTQQGTTMPTPPGMPPQPAYIPSNSAPPPNGPPPRADNFTRTAQEARANAFSDLLPFASHARATAEAYGRAKPRLANLAHRLKLDLQADLPLRTGAQGGFLEQLTVLTQARTATAQQYDEAFGVDFQRLSNDGKTTRQKNNCFFISAQQISAMASGKRPPLIHDADVIESFRIAREDGEEEPDQMVLASGTLAKRFVDNLNLGKPPNEQVRIHVIQVLPGHVLDEIQGSKHPDAKEGFILDMGGHFEALAVKPLDV</sequence>
<feature type="compositionally biased region" description="Pro residues" evidence="1">
    <location>
        <begin position="187"/>
        <end position="213"/>
    </location>
</feature>
<evidence type="ECO:0000256" key="1">
    <source>
        <dbReference type="SAM" id="MobiDB-lite"/>
    </source>
</evidence>
<dbReference type="EMBL" id="LJRR01000104">
    <property type="protein sequence ID" value="KPZ20437.1"/>
    <property type="molecule type" value="Genomic_DNA"/>
</dbReference>
<evidence type="ECO:0000313" key="2">
    <source>
        <dbReference type="EMBL" id="KPZ20437.1"/>
    </source>
</evidence>
<dbReference type="RefSeq" id="WP_145915128.1">
    <property type="nucleotide sequence ID" value="NZ_JYHK01000159.1"/>
</dbReference>
<accession>A0A0Q0H3Z3</accession>
<evidence type="ECO:0000313" key="3">
    <source>
        <dbReference type="Proteomes" id="UP000050317"/>
    </source>
</evidence>
<dbReference type="AlphaFoldDB" id="A0A0Q0H3Z3"/>
<feature type="region of interest" description="Disordered" evidence="1">
    <location>
        <begin position="179"/>
        <end position="213"/>
    </location>
</feature>
<name>A0A0Q0H3Z3_9PSED</name>
<dbReference type="PATRIC" id="fig|251703.9.peg.1346"/>
<gene>
    <name evidence="2" type="ORF">ALO40_200030</name>
</gene>
<evidence type="ECO:0008006" key="4">
    <source>
        <dbReference type="Google" id="ProtNLM"/>
    </source>
</evidence>